<feature type="signal peptide" evidence="3">
    <location>
        <begin position="1"/>
        <end position="27"/>
    </location>
</feature>
<dbReference type="PROSITE" id="PS51390">
    <property type="entry name" value="WAP"/>
    <property type="match status" value="2"/>
</dbReference>
<evidence type="ECO:0000256" key="3">
    <source>
        <dbReference type="SAM" id="SignalP"/>
    </source>
</evidence>
<dbReference type="PANTHER" id="PTHR19441:SF30">
    <property type="entry name" value="ELAFIN"/>
    <property type="match status" value="1"/>
</dbReference>
<evidence type="ECO:0000256" key="2">
    <source>
        <dbReference type="ARBA" id="ARBA00023157"/>
    </source>
</evidence>
<accession>A0A8C5I8I1</accession>
<dbReference type="GO" id="GO:0004867">
    <property type="term" value="F:serine-type endopeptidase inhibitor activity"/>
    <property type="evidence" value="ECO:0007669"/>
    <property type="project" value="TreeGrafter"/>
</dbReference>
<evidence type="ECO:0000256" key="1">
    <source>
        <dbReference type="ARBA" id="ARBA00022729"/>
    </source>
</evidence>
<evidence type="ECO:0000313" key="6">
    <source>
        <dbReference type="Proteomes" id="UP000694408"/>
    </source>
</evidence>
<evidence type="ECO:0000313" key="5">
    <source>
        <dbReference type="Ensembl" id="ENSJHYP00000000097.1"/>
    </source>
</evidence>
<feature type="domain" description="WAP" evidence="4">
    <location>
        <begin position="77"/>
        <end position="126"/>
    </location>
</feature>
<keyword evidence="2" id="KW-1015">Disulfide bond</keyword>
<dbReference type="SMART" id="SM00217">
    <property type="entry name" value="WAP"/>
    <property type="match status" value="2"/>
</dbReference>
<keyword evidence="1 3" id="KW-0732">Signal</keyword>
<dbReference type="Gene3D" id="4.10.75.10">
    <property type="entry name" value="Elafin-like"/>
    <property type="match status" value="2"/>
</dbReference>
<dbReference type="GO" id="GO:0045087">
    <property type="term" value="P:innate immune response"/>
    <property type="evidence" value="ECO:0007669"/>
    <property type="project" value="TreeGrafter"/>
</dbReference>
<proteinExistence type="predicted"/>
<feature type="domain" description="WAP" evidence="4">
    <location>
        <begin position="29"/>
        <end position="76"/>
    </location>
</feature>
<protein>
    <recommendedName>
        <fullName evidence="4">WAP domain-containing protein</fullName>
    </recommendedName>
</protein>
<organism evidence="5 6">
    <name type="scientific">Junco hyemalis</name>
    <name type="common">Dark-eyed junco</name>
    <dbReference type="NCBI Taxonomy" id="40217"/>
    <lineage>
        <taxon>Eukaryota</taxon>
        <taxon>Metazoa</taxon>
        <taxon>Chordata</taxon>
        <taxon>Craniata</taxon>
        <taxon>Vertebrata</taxon>
        <taxon>Euteleostomi</taxon>
        <taxon>Archelosauria</taxon>
        <taxon>Archosauria</taxon>
        <taxon>Dinosauria</taxon>
        <taxon>Saurischia</taxon>
        <taxon>Theropoda</taxon>
        <taxon>Coelurosauria</taxon>
        <taxon>Aves</taxon>
        <taxon>Neognathae</taxon>
        <taxon>Neoaves</taxon>
        <taxon>Telluraves</taxon>
        <taxon>Australaves</taxon>
        <taxon>Passeriformes</taxon>
        <taxon>Passerellidae</taxon>
        <taxon>Junco</taxon>
    </lineage>
</organism>
<dbReference type="InterPro" id="IPR036645">
    <property type="entry name" value="Elafin-like_sf"/>
</dbReference>
<evidence type="ECO:0000259" key="4">
    <source>
        <dbReference type="PROSITE" id="PS51390"/>
    </source>
</evidence>
<feature type="chain" id="PRO_5034115459" description="WAP domain-containing protein" evidence="3">
    <location>
        <begin position="28"/>
        <end position="133"/>
    </location>
</feature>
<dbReference type="GO" id="GO:0005615">
    <property type="term" value="C:extracellular space"/>
    <property type="evidence" value="ECO:0007669"/>
    <property type="project" value="TreeGrafter"/>
</dbReference>
<dbReference type="Proteomes" id="UP000694408">
    <property type="component" value="Unplaced"/>
</dbReference>
<dbReference type="AlphaFoldDB" id="A0A8C5I8I1"/>
<keyword evidence="6" id="KW-1185">Reference proteome</keyword>
<reference evidence="5" key="1">
    <citation type="submission" date="2025-08" db="UniProtKB">
        <authorList>
            <consortium name="Ensembl"/>
        </authorList>
    </citation>
    <scope>IDENTIFICATION</scope>
</reference>
<dbReference type="Pfam" id="PF00095">
    <property type="entry name" value="WAP"/>
    <property type="match status" value="2"/>
</dbReference>
<dbReference type="InterPro" id="IPR008197">
    <property type="entry name" value="WAP_dom"/>
</dbReference>
<dbReference type="SUPFAM" id="SSF57256">
    <property type="entry name" value="Elafin-like"/>
    <property type="match status" value="2"/>
</dbReference>
<dbReference type="PANTHER" id="PTHR19441">
    <property type="entry name" value="WHEY ACDIC PROTEIN WAP"/>
    <property type="match status" value="1"/>
</dbReference>
<dbReference type="InterPro" id="IPR050514">
    <property type="entry name" value="WAP_four-disulfide_core"/>
</dbReference>
<sequence>MPNIPSSSMSTGVFLLLGLLILRPPRSMPAGKDGFCPVRAGLFPSYDCRAWCRHDGECPREEKCCLRGCDSVCLPPSPEKPGICPLADEAPLAPCGTACTKDGQCPGAQKCCSSSRCGSVSAVTPAAAASAWP</sequence>
<name>A0A8C5I8I1_JUNHY</name>
<dbReference type="Ensembl" id="ENSJHYT00000000151.1">
    <property type="protein sequence ID" value="ENSJHYP00000000097.1"/>
    <property type="gene ID" value="ENSJHYG00000000123.1"/>
</dbReference>
<dbReference type="GO" id="GO:0019731">
    <property type="term" value="P:antibacterial humoral response"/>
    <property type="evidence" value="ECO:0007669"/>
    <property type="project" value="TreeGrafter"/>
</dbReference>
<reference evidence="5" key="2">
    <citation type="submission" date="2025-09" db="UniProtKB">
        <authorList>
            <consortium name="Ensembl"/>
        </authorList>
    </citation>
    <scope>IDENTIFICATION</scope>
</reference>